<comment type="caution">
    <text evidence="1">The sequence shown here is derived from an EMBL/GenBank/DDBJ whole genome shotgun (WGS) entry which is preliminary data.</text>
</comment>
<reference evidence="1 2" key="1">
    <citation type="journal article" date="2021" name="Elife">
        <title>Chloroplast acquisition without the gene transfer in kleptoplastic sea slugs, Plakobranchus ocellatus.</title>
        <authorList>
            <person name="Maeda T."/>
            <person name="Takahashi S."/>
            <person name="Yoshida T."/>
            <person name="Shimamura S."/>
            <person name="Takaki Y."/>
            <person name="Nagai Y."/>
            <person name="Toyoda A."/>
            <person name="Suzuki Y."/>
            <person name="Arimoto A."/>
            <person name="Ishii H."/>
            <person name="Satoh N."/>
            <person name="Nishiyama T."/>
            <person name="Hasebe M."/>
            <person name="Maruyama T."/>
            <person name="Minagawa J."/>
            <person name="Obokata J."/>
            <person name="Shigenobu S."/>
        </authorList>
    </citation>
    <scope>NUCLEOTIDE SEQUENCE [LARGE SCALE GENOMIC DNA]</scope>
</reference>
<proteinExistence type="predicted"/>
<organism evidence="1 2">
    <name type="scientific">Plakobranchus ocellatus</name>
    <dbReference type="NCBI Taxonomy" id="259542"/>
    <lineage>
        <taxon>Eukaryota</taxon>
        <taxon>Metazoa</taxon>
        <taxon>Spiralia</taxon>
        <taxon>Lophotrochozoa</taxon>
        <taxon>Mollusca</taxon>
        <taxon>Gastropoda</taxon>
        <taxon>Heterobranchia</taxon>
        <taxon>Euthyneura</taxon>
        <taxon>Panpulmonata</taxon>
        <taxon>Sacoglossa</taxon>
        <taxon>Placobranchoidea</taxon>
        <taxon>Plakobranchidae</taxon>
        <taxon>Plakobranchus</taxon>
    </lineage>
</organism>
<dbReference type="Proteomes" id="UP000735302">
    <property type="component" value="Unassembled WGS sequence"/>
</dbReference>
<sequence length="102" mass="11424">MMKLDTFAMKGDFLSLFVWRGLKSHKVTLGTKRFCPVVGEFDKGRESGIRRGRVRGAGSGELTGMMALLAVLALRRLVWQPFLEPLAFGHFEKGRGRVKGKK</sequence>
<dbReference type="AlphaFoldDB" id="A0AAV4DET9"/>
<dbReference type="EMBL" id="BLXT01007821">
    <property type="protein sequence ID" value="GFO42798.1"/>
    <property type="molecule type" value="Genomic_DNA"/>
</dbReference>
<keyword evidence="2" id="KW-1185">Reference proteome</keyword>
<protein>
    <submittedName>
        <fullName evidence="1">Uncharacterized protein</fullName>
    </submittedName>
</protein>
<name>A0AAV4DET9_9GAST</name>
<gene>
    <name evidence="1" type="ORF">PoB_006930300</name>
</gene>
<evidence type="ECO:0000313" key="1">
    <source>
        <dbReference type="EMBL" id="GFO42798.1"/>
    </source>
</evidence>
<evidence type="ECO:0000313" key="2">
    <source>
        <dbReference type="Proteomes" id="UP000735302"/>
    </source>
</evidence>
<accession>A0AAV4DET9</accession>